<protein>
    <submittedName>
        <fullName evidence="1">Uncharacterized protein</fullName>
    </submittedName>
</protein>
<evidence type="ECO:0000313" key="1">
    <source>
        <dbReference type="EMBL" id="MCI85989.1"/>
    </source>
</evidence>
<accession>A0A392VFB2</accession>
<proteinExistence type="predicted"/>
<feature type="non-terminal residue" evidence="1">
    <location>
        <position position="1"/>
    </location>
</feature>
<reference evidence="1 2" key="1">
    <citation type="journal article" date="2018" name="Front. Plant Sci.">
        <title>Red Clover (Trifolium pratense) and Zigzag Clover (T. medium) - A Picture of Genomic Similarities and Differences.</title>
        <authorList>
            <person name="Dluhosova J."/>
            <person name="Istvanek J."/>
            <person name="Nedelnik J."/>
            <person name="Repkova J."/>
        </authorList>
    </citation>
    <scope>NUCLEOTIDE SEQUENCE [LARGE SCALE GENOMIC DNA]</scope>
    <source>
        <strain evidence="2">cv. 10/8</strain>
        <tissue evidence="1">Leaf</tissue>
    </source>
</reference>
<name>A0A392VFB2_9FABA</name>
<dbReference type="AlphaFoldDB" id="A0A392VFB2"/>
<organism evidence="1 2">
    <name type="scientific">Trifolium medium</name>
    <dbReference type="NCBI Taxonomy" id="97028"/>
    <lineage>
        <taxon>Eukaryota</taxon>
        <taxon>Viridiplantae</taxon>
        <taxon>Streptophyta</taxon>
        <taxon>Embryophyta</taxon>
        <taxon>Tracheophyta</taxon>
        <taxon>Spermatophyta</taxon>
        <taxon>Magnoliopsida</taxon>
        <taxon>eudicotyledons</taxon>
        <taxon>Gunneridae</taxon>
        <taxon>Pentapetalae</taxon>
        <taxon>rosids</taxon>
        <taxon>fabids</taxon>
        <taxon>Fabales</taxon>
        <taxon>Fabaceae</taxon>
        <taxon>Papilionoideae</taxon>
        <taxon>50 kb inversion clade</taxon>
        <taxon>NPAAA clade</taxon>
        <taxon>Hologalegina</taxon>
        <taxon>IRL clade</taxon>
        <taxon>Trifolieae</taxon>
        <taxon>Trifolium</taxon>
    </lineage>
</organism>
<sequence length="46" mass="4886">PARALRRKQTANRKSGAEGCALAPQAARNLQLFAAFSILIAIEPPP</sequence>
<keyword evidence="2" id="KW-1185">Reference proteome</keyword>
<dbReference type="Proteomes" id="UP000265520">
    <property type="component" value="Unassembled WGS sequence"/>
</dbReference>
<dbReference type="EMBL" id="LXQA011128859">
    <property type="protein sequence ID" value="MCI85989.1"/>
    <property type="molecule type" value="Genomic_DNA"/>
</dbReference>
<evidence type="ECO:0000313" key="2">
    <source>
        <dbReference type="Proteomes" id="UP000265520"/>
    </source>
</evidence>
<comment type="caution">
    <text evidence="1">The sequence shown here is derived from an EMBL/GenBank/DDBJ whole genome shotgun (WGS) entry which is preliminary data.</text>
</comment>